<dbReference type="OrthoDB" id="75923at2759"/>
<keyword evidence="4" id="KW-1185">Reference proteome</keyword>
<accession>A0A9N9MWB7</accession>
<dbReference type="GO" id="GO:0003676">
    <property type="term" value="F:nucleic acid binding"/>
    <property type="evidence" value="ECO:0007669"/>
    <property type="project" value="InterPro"/>
</dbReference>
<organism evidence="3 4">
    <name type="scientific">Ceutorhynchus assimilis</name>
    <name type="common">cabbage seed weevil</name>
    <dbReference type="NCBI Taxonomy" id="467358"/>
    <lineage>
        <taxon>Eukaryota</taxon>
        <taxon>Metazoa</taxon>
        <taxon>Ecdysozoa</taxon>
        <taxon>Arthropoda</taxon>
        <taxon>Hexapoda</taxon>
        <taxon>Insecta</taxon>
        <taxon>Pterygota</taxon>
        <taxon>Neoptera</taxon>
        <taxon>Endopterygota</taxon>
        <taxon>Coleoptera</taxon>
        <taxon>Polyphaga</taxon>
        <taxon>Cucujiformia</taxon>
        <taxon>Curculionidae</taxon>
        <taxon>Ceutorhynchinae</taxon>
        <taxon>Ceutorhynchus</taxon>
    </lineage>
</organism>
<dbReference type="Gene3D" id="1.25.70.10">
    <property type="entry name" value="Transcription termination factor 3, mitochondrial"/>
    <property type="match status" value="1"/>
</dbReference>
<dbReference type="GO" id="GO:0005759">
    <property type="term" value="C:mitochondrial matrix"/>
    <property type="evidence" value="ECO:0007669"/>
    <property type="project" value="TreeGrafter"/>
</dbReference>
<name>A0A9N9MWB7_9CUCU</name>
<dbReference type="InterPro" id="IPR038538">
    <property type="entry name" value="MTERF_sf"/>
</dbReference>
<evidence type="ECO:0000313" key="3">
    <source>
        <dbReference type="EMBL" id="CAG9771989.1"/>
    </source>
</evidence>
<dbReference type="EMBL" id="OU892283">
    <property type="protein sequence ID" value="CAG9771989.1"/>
    <property type="molecule type" value="Genomic_DNA"/>
</dbReference>
<dbReference type="Proteomes" id="UP001152799">
    <property type="component" value="Chromosome 7"/>
</dbReference>
<evidence type="ECO:0000313" key="4">
    <source>
        <dbReference type="Proteomes" id="UP001152799"/>
    </source>
</evidence>
<dbReference type="SMART" id="SM00733">
    <property type="entry name" value="Mterf"/>
    <property type="match status" value="4"/>
</dbReference>
<keyword evidence="2" id="KW-0809">Transit peptide</keyword>
<dbReference type="PANTHER" id="PTHR15437">
    <property type="entry name" value="TRANSCRIPTION TERMINATION FACTOR, MITOCHONDRIAL"/>
    <property type="match status" value="1"/>
</dbReference>
<protein>
    <recommendedName>
        <fullName evidence="5">Transcription termination factor, mitochondrial</fullName>
    </recommendedName>
</protein>
<comment type="similarity">
    <text evidence="1">Belongs to the mTERF family.</text>
</comment>
<evidence type="ECO:0000256" key="2">
    <source>
        <dbReference type="ARBA" id="ARBA00022946"/>
    </source>
</evidence>
<dbReference type="PANTHER" id="PTHR15437:SF6">
    <property type="entry name" value="TRANSCRIPTION TERMINATION FACTOR, MITOCHONDRIAL"/>
    <property type="match status" value="1"/>
</dbReference>
<dbReference type="AlphaFoldDB" id="A0A9N9MWB7"/>
<reference evidence="3" key="1">
    <citation type="submission" date="2022-01" db="EMBL/GenBank/DDBJ databases">
        <authorList>
            <person name="King R."/>
        </authorList>
    </citation>
    <scope>NUCLEOTIDE SEQUENCE</scope>
</reference>
<sequence>MCEILLNILRPKLGNVAYKNFYFFSTKVLPEKPKTPDTTAREALQKILKINAFEALKLLSAHRKLSILHSDLLKNNYKICKQNRLSKKSIRNYPCVLSERNLDSKIDKLKLLPLNLNVSLPLVQLPQKTLSLVKMNINDFMNKLKSFSTTFELPLDKTCEIFSKRLFLISKSSKEIKDILNLYYEHGFTKEDILKDLWILKYSNDFIINRLKFIQNQEKCVMKTWMLRCPEDTLIKHIRRQSENRVILGENSLVQYLSKKLHCGEANAKSLIRKHPQLQHKSLSKMNLMIDLLCKQGFNEDQICKSPKILLHSTETTLERVKQLASLGKIPNRLYILTKSQKLYTQYIENLIKTQKELTN</sequence>
<dbReference type="GO" id="GO:0006393">
    <property type="term" value="P:termination of mitochondrial transcription"/>
    <property type="evidence" value="ECO:0007669"/>
    <property type="project" value="TreeGrafter"/>
</dbReference>
<gene>
    <name evidence="3" type="ORF">CEUTPL_LOCUS12411</name>
</gene>
<proteinExistence type="inferred from homology"/>
<evidence type="ECO:0008006" key="5">
    <source>
        <dbReference type="Google" id="ProtNLM"/>
    </source>
</evidence>
<evidence type="ECO:0000256" key="1">
    <source>
        <dbReference type="ARBA" id="ARBA00007692"/>
    </source>
</evidence>
<dbReference type="InterPro" id="IPR003690">
    <property type="entry name" value="MTERF"/>
</dbReference>